<keyword evidence="5" id="KW-0539">Nucleus</keyword>
<dbReference type="SMART" id="SM00906">
    <property type="entry name" value="Fungal_trans"/>
    <property type="match status" value="1"/>
</dbReference>
<dbReference type="HOGENOM" id="CLU_004538_0_1_1"/>
<accession>S7PZB7</accession>
<dbReference type="PANTHER" id="PTHR31845">
    <property type="entry name" value="FINGER DOMAIN PROTEIN, PUTATIVE-RELATED"/>
    <property type="match status" value="1"/>
</dbReference>
<proteinExistence type="predicted"/>
<evidence type="ECO:0000259" key="7">
    <source>
        <dbReference type="SMART" id="SM00906"/>
    </source>
</evidence>
<dbReference type="PANTHER" id="PTHR31845:SF19">
    <property type="entry name" value="TRANSCRIPTION FACTOR DOMAIN-CONTAINING PROTEIN"/>
    <property type="match status" value="1"/>
</dbReference>
<feature type="region of interest" description="Disordered" evidence="6">
    <location>
        <begin position="15"/>
        <end position="41"/>
    </location>
</feature>
<evidence type="ECO:0000256" key="5">
    <source>
        <dbReference type="ARBA" id="ARBA00023242"/>
    </source>
</evidence>
<dbReference type="STRING" id="670483.S7PZB7"/>
<feature type="region of interest" description="Disordered" evidence="6">
    <location>
        <begin position="496"/>
        <end position="547"/>
    </location>
</feature>
<dbReference type="EMBL" id="KB469307">
    <property type="protein sequence ID" value="EPQ52642.1"/>
    <property type="molecule type" value="Genomic_DNA"/>
</dbReference>
<dbReference type="GO" id="GO:0005634">
    <property type="term" value="C:nucleus"/>
    <property type="evidence" value="ECO:0007669"/>
    <property type="project" value="UniProtKB-SubCell"/>
</dbReference>
<gene>
    <name evidence="8" type="ORF">GLOTRDRAFT_79762</name>
</gene>
<organism evidence="8 9">
    <name type="scientific">Gloeophyllum trabeum (strain ATCC 11539 / FP-39264 / Madison 617)</name>
    <name type="common">Brown rot fungus</name>
    <dbReference type="NCBI Taxonomy" id="670483"/>
    <lineage>
        <taxon>Eukaryota</taxon>
        <taxon>Fungi</taxon>
        <taxon>Dikarya</taxon>
        <taxon>Basidiomycota</taxon>
        <taxon>Agaricomycotina</taxon>
        <taxon>Agaricomycetes</taxon>
        <taxon>Gloeophyllales</taxon>
        <taxon>Gloeophyllaceae</taxon>
        <taxon>Gloeophyllum</taxon>
    </lineage>
</organism>
<dbReference type="GO" id="GO:0006351">
    <property type="term" value="P:DNA-templated transcription"/>
    <property type="evidence" value="ECO:0007669"/>
    <property type="project" value="InterPro"/>
</dbReference>
<evidence type="ECO:0000256" key="1">
    <source>
        <dbReference type="ARBA" id="ARBA00004123"/>
    </source>
</evidence>
<protein>
    <recommendedName>
        <fullName evidence="7">Xylanolytic transcriptional activator regulatory domain-containing protein</fullName>
    </recommendedName>
</protein>
<keyword evidence="2" id="KW-0805">Transcription regulation</keyword>
<dbReference type="AlphaFoldDB" id="S7PZB7"/>
<dbReference type="Pfam" id="PF04082">
    <property type="entry name" value="Fungal_trans"/>
    <property type="match status" value="1"/>
</dbReference>
<dbReference type="KEGG" id="gtr:GLOTRDRAFT_79762"/>
<dbReference type="OrthoDB" id="39175at2759"/>
<evidence type="ECO:0000313" key="9">
    <source>
        <dbReference type="Proteomes" id="UP000030669"/>
    </source>
</evidence>
<comment type="subcellular location">
    <subcellularLocation>
        <location evidence="1">Nucleus</location>
    </subcellularLocation>
</comment>
<feature type="domain" description="Xylanolytic transcriptional activator regulatory" evidence="7">
    <location>
        <begin position="195"/>
        <end position="271"/>
    </location>
</feature>
<dbReference type="eggNOG" id="ENOG502SKDZ">
    <property type="taxonomic scope" value="Eukaryota"/>
</dbReference>
<feature type="compositionally biased region" description="Polar residues" evidence="6">
    <location>
        <begin position="514"/>
        <end position="547"/>
    </location>
</feature>
<dbReference type="GO" id="GO:0008270">
    <property type="term" value="F:zinc ion binding"/>
    <property type="evidence" value="ECO:0007669"/>
    <property type="project" value="InterPro"/>
</dbReference>
<dbReference type="GeneID" id="19308911"/>
<dbReference type="GO" id="GO:0000976">
    <property type="term" value="F:transcription cis-regulatory region binding"/>
    <property type="evidence" value="ECO:0007669"/>
    <property type="project" value="TreeGrafter"/>
</dbReference>
<dbReference type="OMA" id="PWMIERN"/>
<evidence type="ECO:0000256" key="4">
    <source>
        <dbReference type="ARBA" id="ARBA00023163"/>
    </source>
</evidence>
<evidence type="ECO:0000256" key="6">
    <source>
        <dbReference type="SAM" id="MobiDB-lite"/>
    </source>
</evidence>
<dbReference type="InterPro" id="IPR007219">
    <property type="entry name" value="XnlR_reg_dom"/>
</dbReference>
<dbReference type="RefSeq" id="XP_007868927.1">
    <property type="nucleotide sequence ID" value="XM_007870736.1"/>
</dbReference>
<dbReference type="GO" id="GO:0000981">
    <property type="term" value="F:DNA-binding transcription factor activity, RNA polymerase II-specific"/>
    <property type="evidence" value="ECO:0007669"/>
    <property type="project" value="TreeGrafter"/>
</dbReference>
<sequence>MPPEAAPFGLMAKLSLETKRKGKKRNSDEGPSSPEEQRVLPVQEAEAIEETELGLANENFFRPSPAVDSKRVLADKQLAQAAPILARGIVTLEEVDKLFKLYYDYINLSVSLLDPELYTAQKTYVRSPFLFTVICAIASRFYPERPDLYPMAMEYARCAAGDALTRGQKNVEMVQGFILMSLYPVPTRRWEDDRSWIYLGLAIRIATDLNLHHPTTAKPKNEQHARELLNRTRVWLNCFNVDRSTSSQYGKSPIIKNTDFVANHSESWWHSSPYNMPGFDVHICGYNAELKTMAKFVAEIYSNPNHPTGLRTDLDFEAIATQTDEELKSLGERWFACIDQQDLSDPQIRFRSGLLKLAYSYARLVALSYGFQHSFGKGHTEDNPFLIRCFKAASDVVTAMVDDVGVPAQRIYLRHGPEAQSVFVTFASSFLVKLLQPKFASYLTRDQRVEIRRLVQKVIDLLGSPEVSIDDRHGPKLYSRFLKGLLATPIAQVDQNTDLKRHRSARSQRAHDGSGSSENIEPVYDTSQSTHTSPGSGYSMSPQPSSEALSFNQFAPAANGVDPFVSRPANGTDASMLGMNFTDMFQPPLPGDEELMQSMQSLDQSNLFNNDPFSWMGQYDYDPNPAVQQQYQTHHVGALF</sequence>
<keyword evidence="4" id="KW-0804">Transcription</keyword>
<dbReference type="InterPro" id="IPR051089">
    <property type="entry name" value="prtT"/>
</dbReference>
<evidence type="ECO:0000256" key="3">
    <source>
        <dbReference type="ARBA" id="ARBA00023125"/>
    </source>
</evidence>
<evidence type="ECO:0000313" key="8">
    <source>
        <dbReference type="EMBL" id="EPQ52642.1"/>
    </source>
</evidence>
<keyword evidence="9" id="KW-1185">Reference proteome</keyword>
<reference evidence="8 9" key="1">
    <citation type="journal article" date="2012" name="Science">
        <title>The Paleozoic origin of enzymatic lignin decomposition reconstructed from 31 fungal genomes.</title>
        <authorList>
            <person name="Floudas D."/>
            <person name="Binder M."/>
            <person name="Riley R."/>
            <person name="Barry K."/>
            <person name="Blanchette R.A."/>
            <person name="Henrissat B."/>
            <person name="Martinez A.T."/>
            <person name="Otillar R."/>
            <person name="Spatafora J.W."/>
            <person name="Yadav J.S."/>
            <person name="Aerts A."/>
            <person name="Benoit I."/>
            <person name="Boyd A."/>
            <person name="Carlson A."/>
            <person name="Copeland A."/>
            <person name="Coutinho P.M."/>
            <person name="de Vries R.P."/>
            <person name="Ferreira P."/>
            <person name="Findley K."/>
            <person name="Foster B."/>
            <person name="Gaskell J."/>
            <person name="Glotzer D."/>
            <person name="Gorecki P."/>
            <person name="Heitman J."/>
            <person name="Hesse C."/>
            <person name="Hori C."/>
            <person name="Igarashi K."/>
            <person name="Jurgens J.A."/>
            <person name="Kallen N."/>
            <person name="Kersten P."/>
            <person name="Kohler A."/>
            <person name="Kuees U."/>
            <person name="Kumar T.K.A."/>
            <person name="Kuo A."/>
            <person name="LaButti K."/>
            <person name="Larrondo L.F."/>
            <person name="Lindquist E."/>
            <person name="Ling A."/>
            <person name="Lombard V."/>
            <person name="Lucas S."/>
            <person name="Lundell T."/>
            <person name="Martin R."/>
            <person name="McLaughlin D.J."/>
            <person name="Morgenstern I."/>
            <person name="Morin E."/>
            <person name="Murat C."/>
            <person name="Nagy L.G."/>
            <person name="Nolan M."/>
            <person name="Ohm R.A."/>
            <person name="Patyshakuliyeva A."/>
            <person name="Rokas A."/>
            <person name="Ruiz-Duenas F.J."/>
            <person name="Sabat G."/>
            <person name="Salamov A."/>
            <person name="Samejima M."/>
            <person name="Schmutz J."/>
            <person name="Slot J.C."/>
            <person name="St John F."/>
            <person name="Stenlid J."/>
            <person name="Sun H."/>
            <person name="Sun S."/>
            <person name="Syed K."/>
            <person name="Tsang A."/>
            <person name="Wiebenga A."/>
            <person name="Young D."/>
            <person name="Pisabarro A."/>
            <person name="Eastwood D.C."/>
            <person name="Martin F."/>
            <person name="Cullen D."/>
            <person name="Grigoriev I.V."/>
            <person name="Hibbett D.S."/>
        </authorList>
    </citation>
    <scope>NUCLEOTIDE SEQUENCE [LARGE SCALE GENOMIC DNA]</scope>
    <source>
        <strain evidence="8 9">ATCC 11539</strain>
    </source>
</reference>
<keyword evidence="3" id="KW-0238">DNA-binding</keyword>
<dbReference type="Proteomes" id="UP000030669">
    <property type="component" value="Unassembled WGS sequence"/>
</dbReference>
<evidence type="ECO:0000256" key="2">
    <source>
        <dbReference type="ARBA" id="ARBA00023015"/>
    </source>
</evidence>
<name>S7PZB7_GLOTA</name>
<dbReference type="CDD" id="cd12148">
    <property type="entry name" value="fungal_TF_MHR"/>
    <property type="match status" value="1"/>
</dbReference>